<dbReference type="InterPro" id="IPR036047">
    <property type="entry name" value="F-box-like_dom_sf"/>
</dbReference>
<protein>
    <recommendedName>
        <fullName evidence="1">F-box domain-containing protein</fullName>
    </recommendedName>
</protein>
<evidence type="ECO:0000313" key="2">
    <source>
        <dbReference type="EMBL" id="CAL4900538.1"/>
    </source>
</evidence>
<dbReference type="AlphaFoldDB" id="A0ABC8W0B5"/>
<feature type="domain" description="F-box" evidence="1">
    <location>
        <begin position="9"/>
        <end position="49"/>
    </location>
</feature>
<evidence type="ECO:0000313" key="3">
    <source>
        <dbReference type="Proteomes" id="UP001497457"/>
    </source>
</evidence>
<dbReference type="SMART" id="SM00256">
    <property type="entry name" value="FBOX"/>
    <property type="match status" value="1"/>
</dbReference>
<accession>A0ABC8W0B5</accession>
<proteinExistence type="predicted"/>
<dbReference type="InterPro" id="IPR013187">
    <property type="entry name" value="F-box-assoc_dom_typ3"/>
</dbReference>
<dbReference type="EMBL" id="OZ075121">
    <property type="protein sequence ID" value="CAL4900538.1"/>
    <property type="molecule type" value="Genomic_DNA"/>
</dbReference>
<dbReference type="SUPFAM" id="SSF81383">
    <property type="entry name" value="F-box domain"/>
    <property type="match status" value="1"/>
</dbReference>
<dbReference type="InterPro" id="IPR001810">
    <property type="entry name" value="F-box_dom"/>
</dbReference>
<dbReference type="PANTHER" id="PTHR31111">
    <property type="entry name" value="BNAA05G37150D PROTEIN-RELATED"/>
    <property type="match status" value="1"/>
</dbReference>
<organism evidence="2 3">
    <name type="scientific">Urochloa decumbens</name>
    <dbReference type="NCBI Taxonomy" id="240449"/>
    <lineage>
        <taxon>Eukaryota</taxon>
        <taxon>Viridiplantae</taxon>
        <taxon>Streptophyta</taxon>
        <taxon>Embryophyta</taxon>
        <taxon>Tracheophyta</taxon>
        <taxon>Spermatophyta</taxon>
        <taxon>Magnoliopsida</taxon>
        <taxon>Liliopsida</taxon>
        <taxon>Poales</taxon>
        <taxon>Poaceae</taxon>
        <taxon>PACMAD clade</taxon>
        <taxon>Panicoideae</taxon>
        <taxon>Panicodae</taxon>
        <taxon>Paniceae</taxon>
        <taxon>Melinidinae</taxon>
        <taxon>Urochloa</taxon>
    </lineage>
</organism>
<name>A0ABC8W0B5_9POAL</name>
<dbReference type="NCBIfam" id="TIGR01640">
    <property type="entry name" value="F_box_assoc_1"/>
    <property type="match status" value="1"/>
</dbReference>
<dbReference type="InterPro" id="IPR017451">
    <property type="entry name" value="F-box-assoc_interact_dom"/>
</dbReference>
<evidence type="ECO:0000259" key="1">
    <source>
        <dbReference type="SMART" id="SM00256"/>
    </source>
</evidence>
<dbReference type="Proteomes" id="UP001497457">
    <property type="component" value="Chromosome 11b"/>
</dbReference>
<dbReference type="PANTHER" id="PTHR31111:SF133">
    <property type="entry name" value="OS07G0196600 PROTEIN"/>
    <property type="match status" value="1"/>
</dbReference>
<dbReference type="Pfam" id="PF08268">
    <property type="entry name" value="FBA_3"/>
    <property type="match status" value="1"/>
</dbReference>
<dbReference type="Gene3D" id="1.20.1280.50">
    <property type="match status" value="1"/>
</dbReference>
<keyword evidence="3" id="KW-1185">Reference proteome</keyword>
<sequence>MSDGGWDGIPADVFLDILLRIPLCPRRRLRLVCRHWRDIIDERAPEPRACAKVLAFSNDGGPHRAYIIDDLTHGGVRRRELDLLHHSRQDAAEVRLIGTCNGLLCLLRSHDIAVINPATRELLAVGLPSACYYGRNEATYSFGYHPATGRYKIVHVPHYRAARLDAVRVLTLGDHGPGAAWRDVPAPPGSSCLLRFGLVTVGAGVTYWVTEDAKRIMSLDLKDDRVAVVESPPMPVPLVPFNGYGPEYVNAYPCRLTEVHGKLGLAARRPCDGDMSKTEVWVLEGGKEQEMAWVKRCTVLAGGAVTRQEIALPHAMHGEHVLTTYMPGVLSGRQQLTLSAHRPRDERKTRPCGVVRVDVPKPETVVGVFESCGVRTFAYVETGEPLSFYGDKLYRQG</sequence>
<dbReference type="Pfam" id="PF00646">
    <property type="entry name" value="F-box"/>
    <property type="match status" value="1"/>
</dbReference>
<reference evidence="2" key="1">
    <citation type="submission" date="2024-10" db="EMBL/GenBank/DDBJ databases">
        <authorList>
            <person name="Ryan C."/>
        </authorList>
    </citation>
    <scope>NUCLEOTIDE SEQUENCE [LARGE SCALE GENOMIC DNA]</scope>
</reference>
<gene>
    <name evidence="2" type="ORF">URODEC1_LOCUS8756</name>
</gene>